<dbReference type="GO" id="GO:0061630">
    <property type="term" value="F:ubiquitin protein ligase activity"/>
    <property type="evidence" value="ECO:0007669"/>
    <property type="project" value="UniProtKB-EC"/>
</dbReference>
<sequence>MMIGGGSAPAAAAGTVAVAVKRAEGKGSQRAVRWAVENLIPKADRFVLVHVMPTINSIPTPSGTSIPIKELDASVVEIYMQDMKAKCEEMFTPFKFLYKMPKMENLLLEGDNPAFALLRYISDSRVTSLVLGSCSSNYFTRKQKDSEVPSIVLKHAPDSCNIYVISTNKLITNSLNPMLNTEEEHDSRAIGKQHSSLSSSSTESKDLNSLADLSLQISQVDIHGYSSIYYTAAQGRTHQISDDSISDIQAIKGCTPSSSTYSEQAEIEQLRLELENTIIMYNQAFEGLVHAQSKVHLLSSEWNEDARRVNAAQEREESLRKIASEERKKHLEAETEVVMARKLLAEEAYKRQMAELKAMKESLEKQKIADALFSSDSRYRRYTRNEIEVATDFFSEAKMIGEGAYGKVYKCSLDHTPVAIKVLQPDACGKKEEFMREVEVLSHFRHPHIVLLLGACPDSSCLVYEYMENGSLDDHIYRINGRPPLPWSVRFRVAFEIACGLAFLHYSKPEPIVHRDLKPGNILLDKHYVSKIGDVGLAKMIYDVVPDNITEYRDSIIAGTLYYMDPEYQRTGTLRPKSDLYSFGIITLQLLAARRPNGLILKFENAFSSGTFSDMLDKSVTGWPLAEAEELAKIALRCCKLRCRERPDLESEVLPSLNRLAKFADSSIRAVKEQIHAPSHYYCPILQEVMDNPHIAADGFTYEHEAIKAWLDRHNISPMTKQRLQHKMLTPNHVLRSAIHEWRRTQVTSSLA</sequence>
<keyword evidence="9" id="KW-0833">Ubl conjugation pathway</keyword>
<dbReference type="Gene3D" id="3.30.200.20">
    <property type="entry name" value="Phosphorylase Kinase, domain 1"/>
    <property type="match status" value="1"/>
</dbReference>
<dbReference type="Pfam" id="PF07714">
    <property type="entry name" value="PK_Tyr_Ser-Thr"/>
    <property type="match status" value="1"/>
</dbReference>
<feature type="coiled-coil region" evidence="12">
    <location>
        <begin position="308"/>
        <end position="369"/>
    </location>
</feature>
<dbReference type="InterPro" id="IPR008271">
    <property type="entry name" value="Ser/Thr_kinase_AS"/>
</dbReference>
<keyword evidence="6" id="KW-0808">Transferase</keyword>
<comment type="pathway">
    <text evidence="3">Protein modification; protein ubiquitination.</text>
</comment>
<dbReference type="SMART" id="SM00220">
    <property type="entry name" value="S_TKc"/>
    <property type="match status" value="1"/>
</dbReference>
<proteinExistence type="predicted"/>
<feature type="domain" description="Protein kinase" evidence="14">
    <location>
        <begin position="394"/>
        <end position="657"/>
    </location>
</feature>
<dbReference type="CDD" id="cd22249">
    <property type="entry name" value="UDM1_RNF168_RNF169-like"/>
    <property type="match status" value="1"/>
</dbReference>
<comment type="catalytic activity">
    <reaction evidence="1">
        <text>S-ubiquitinyl-[E2 ubiquitin-conjugating enzyme]-L-cysteine + [acceptor protein]-L-lysine = [E2 ubiquitin-conjugating enzyme]-L-cysteine + N(6)-ubiquitinyl-[acceptor protein]-L-lysine.</text>
        <dbReference type="EC" id="2.3.2.27"/>
    </reaction>
</comment>
<dbReference type="SUPFAM" id="SSF52402">
    <property type="entry name" value="Adenine nucleotide alpha hydrolases-like"/>
    <property type="match status" value="1"/>
</dbReference>
<dbReference type="Gene3D" id="1.10.510.10">
    <property type="entry name" value="Transferase(Phosphotransferase) domain 1"/>
    <property type="match status" value="1"/>
</dbReference>
<keyword evidence="7 11" id="KW-0547">Nucleotide-binding</keyword>
<evidence type="ECO:0000256" key="5">
    <source>
        <dbReference type="ARBA" id="ARBA00022527"/>
    </source>
</evidence>
<keyword evidence="8 17" id="KW-0418">Kinase</keyword>
<dbReference type="InterPro" id="IPR014729">
    <property type="entry name" value="Rossmann-like_a/b/a_fold"/>
</dbReference>
<feature type="compositionally biased region" description="Low complexity" evidence="13">
    <location>
        <begin position="195"/>
        <end position="204"/>
    </location>
</feature>
<organism evidence="17 18">
    <name type="scientific">Forsythia ovata</name>
    <dbReference type="NCBI Taxonomy" id="205694"/>
    <lineage>
        <taxon>Eukaryota</taxon>
        <taxon>Viridiplantae</taxon>
        <taxon>Streptophyta</taxon>
        <taxon>Embryophyta</taxon>
        <taxon>Tracheophyta</taxon>
        <taxon>Spermatophyta</taxon>
        <taxon>Magnoliopsida</taxon>
        <taxon>eudicotyledons</taxon>
        <taxon>Gunneridae</taxon>
        <taxon>Pentapetalae</taxon>
        <taxon>asterids</taxon>
        <taxon>lamiids</taxon>
        <taxon>Lamiales</taxon>
        <taxon>Oleaceae</taxon>
        <taxon>Forsythieae</taxon>
        <taxon>Forsythia</taxon>
    </lineage>
</organism>
<keyword evidence="10 11" id="KW-0067">ATP-binding</keyword>
<evidence type="ECO:0000256" key="8">
    <source>
        <dbReference type="ARBA" id="ARBA00022777"/>
    </source>
</evidence>
<dbReference type="PROSITE" id="PS50011">
    <property type="entry name" value="PROTEIN_KINASE_DOM"/>
    <property type="match status" value="1"/>
</dbReference>
<dbReference type="Pfam" id="PF04564">
    <property type="entry name" value="U-box"/>
    <property type="match status" value="1"/>
</dbReference>
<dbReference type="EC" id="2.3.2.27" evidence="4"/>
<dbReference type="InterPro" id="IPR011009">
    <property type="entry name" value="Kinase-like_dom_sf"/>
</dbReference>
<dbReference type="PROSITE" id="PS00107">
    <property type="entry name" value="PROTEIN_KINASE_ATP"/>
    <property type="match status" value="1"/>
</dbReference>
<evidence type="ECO:0000256" key="10">
    <source>
        <dbReference type="ARBA" id="ARBA00022840"/>
    </source>
</evidence>
<feature type="binding site" evidence="11">
    <location>
        <position position="421"/>
    </location>
    <ligand>
        <name>ATP</name>
        <dbReference type="ChEBI" id="CHEBI:30616"/>
    </ligand>
</feature>
<dbReference type="EMBL" id="JBFOLJ010000003">
    <property type="protein sequence ID" value="KAL2547925.1"/>
    <property type="molecule type" value="Genomic_DNA"/>
</dbReference>
<evidence type="ECO:0000256" key="3">
    <source>
        <dbReference type="ARBA" id="ARBA00004906"/>
    </source>
</evidence>
<dbReference type="InterPro" id="IPR013083">
    <property type="entry name" value="Znf_RING/FYVE/PHD"/>
</dbReference>
<comment type="function">
    <text evidence="2">Functions as an E3 ubiquitin ligase.</text>
</comment>
<reference evidence="17" key="1">
    <citation type="submission" date="2024-07" db="EMBL/GenBank/DDBJ databases">
        <title>Two chromosome-level genome assemblies of Korean endemic species Abeliophyllum distichum and Forsythia ovata (Oleaceae).</title>
        <authorList>
            <person name="Mun J.H."/>
        </authorList>
    </citation>
    <scope>NUCLEOTIDE SEQUENCE</scope>
    <source>
        <strain evidence="17">KNKB202402200001</strain>
        <tissue evidence="17">Leaf</tissue>
    </source>
</reference>
<feature type="region of interest" description="Disordered" evidence="13">
    <location>
        <begin position="182"/>
        <end position="204"/>
    </location>
</feature>
<dbReference type="InterPro" id="IPR003613">
    <property type="entry name" value="Ubox_domain"/>
</dbReference>
<dbReference type="PANTHER" id="PTHR45647:SF65">
    <property type="entry name" value="U-BOX DOMAIN-CONTAINING PROTEIN KINASE FAMILY PROTEIN"/>
    <property type="match status" value="1"/>
</dbReference>
<evidence type="ECO:0000256" key="7">
    <source>
        <dbReference type="ARBA" id="ARBA00022741"/>
    </source>
</evidence>
<evidence type="ECO:0000259" key="15">
    <source>
        <dbReference type="PROSITE" id="PS51698"/>
    </source>
</evidence>
<comment type="caution">
    <text evidence="17">The sequence shown here is derived from an EMBL/GenBank/DDBJ whole genome shotgun (WGS) entry which is preliminary data.</text>
</comment>
<evidence type="ECO:0000313" key="17">
    <source>
        <dbReference type="EMBL" id="KAL2555253.1"/>
    </source>
</evidence>
<keyword evidence="12" id="KW-0175">Coiled coil</keyword>
<dbReference type="GO" id="GO:0004674">
    <property type="term" value="F:protein serine/threonine kinase activity"/>
    <property type="evidence" value="ECO:0007669"/>
    <property type="project" value="UniProtKB-KW"/>
</dbReference>
<dbReference type="InterPro" id="IPR001245">
    <property type="entry name" value="Ser-Thr/Tyr_kinase_cat_dom"/>
</dbReference>
<dbReference type="Gene3D" id="3.30.40.10">
    <property type="entry name" value="Zinc/RING finger domain, C3HC4 (zinc finger)"/>
    <property type="match status" value="1"/>
</dbReference>
<dbReference type="InterPro" id="IPR000719">
    <property type="entry name" value="Prot_kinase_dom"/>
</dbReference>
<evidence type="ECO:0000256" key="2">
    <source>
        <dbReference type="ARBA" id="ARBA00003861"/>
    </source>
</evidence>
<dbReference type="PROSITE" id="PS00108">
    <property type="entry name" value="PROTEIN_KINASE_ST"/>
    <property type="match status" value="1"/>
</dbReference>
<evidence type="ECO:0000256" key="1">
    <source>
        <dbReference type="ARBA" id="ARBA00000900"/>
    </source>
</evidence>
<evidence type="ECO:0000256" key="12">
    <source>
        <dbReference type="SAM" id="Coils"/>
    </source>
</evidence>
<dbReference type="PROSITE" id="PS51698">
    <property type="entry name" value="U_BOX"/>
    <property type="match status" value="1"/>
</dbReference>
<dbReference type="GO" id="GO:0005524">
    <property type="term" value="F:ATP binding"/>
    <property type="evidence" value="ECO:0007669"/>
    <property type="project" value="UniProtKB-UniRule"/>
</dbReference>
<protein>
    <recommendedName>
        <fullName evidence="4">RING-type E3 ubiquitin transferase</fullName>
        <ecNumber evidence="4">2.3.2.27</ecNumber>
    </recommendedName>
</protein>
<dbReference type="InterPro" id="IPR017441">
    <property type="entry name" value="Protein_kinase_ATP_BS"/>
</dbReference>
<name>A0ABD1WZX1_9LAMI</name>
<evidence type="ECO:0000256" key="4">
    <source>
        <dbReference type="ARBA" id="ARBA00012483"/>
    </source>
</evidence>
<dbReference type="InterPro" id="IPR051348">
    <property type="entry name" value="U-box_ubiquitin_ligases"/>
</dbReference>
<evidence type="ECO:0000256" key="13">
    <source>
        <dbReference type="SAM" id="MobiDB-lite"/>
    </source>
</evidence>
<evidence type="ECO:0000313" key="18">
    <source>
        <dbReference type="Proteomes" id="UP001604277"/>
    </source>
</evidence>
<keyword evidence="5" id="KW-0723">Serine/threonine-protein kinase</keyword>
<dbReference type="AlphaFoldDB" id="A0ABD1WZX1"/>
<evidence type="ECO:0000256" key="11">
    <source>
        <dbReference type="PROSITE-ProRule" id="PRU10141"/>
    </source>
</evidence>
<evidence type="ECO:0000256" key="6">
    <source>
        <dbReference type="ARBA" id="ARBA00022679"/>
    </source>
</evidence>
<gene>
    <name evidence="17" type="ORF">Fot_08872</name>
    <name evidence="16" type="ORF">Fot_09455</name>
</gene>
<accession>A0ABD1WZX1</accession>
<dbReference type="SUPFAM" id="SSF56112">
    <property type="entry name" value="Protein kinase-like (PK-like)"/>
    <property type="match status" value="1"/>
</dbReference>
<dbReference type="CDD" id="cd16655">
    <property type="entry name" value="RING-Ubox_WDSUB1-like"/>
    <property type="match status" value="1"/>
</dbReference>
<feature type="domain" description="U-box" evidence="15">
    <location>
        <begin position="676"/>
        <end position="749"/>
    </location>
</feature>
<evidence type="ECO:0000313" key="16">
    <source>
        <dbReference type="EMBL" id="KAL2547925.1"/>
    </source>
</evidence>
<keyword evidence="18" id="KW-1185">Reference proteome</keyword>
<evidence type="ECO:0000259" key="14">
    <source>
        <dbReference type="PROSITE" id="PS50011"/>
    </source>
</evidence>
<dbReference type="SUPFAM" id="SSF57850">
    <property type="entry name" value="RING/U-box"/>
    <property type="match status" value="1"/>
</dbReference>
<dbReference type="PANTHER" id="PTHR45647">
    <property type="entry name" value="OS02G0152300 PROTEIN"/>
    <property type="match status" value="1"/>
</dbReference>
<dbReference type="SMART" id="SM00504">
    <property type="entry name" value="Ubox"/>
    <property type="match status" value="1"/>
</dbReference>
<dbReference type="CDD" id="cd01989">
    <property type="entry name" value="USP_STK_Ubox_N"/>
    <property type="match status" value="1"/>
</dbReference>
<dbReference type="EMBL" id="JBFOLJ010000002">
    <property type="protein sequence ID" value="KAL2555253.1"/>
    <property type="molecule type" value="Genomic_DNA"/>
</dbReference>
<dbReference type="Gene3D" id="3.40.50.620">
    <property type="entry name" value="HUPs"/>
    <property type="match status" value="1"/>
</dbReference>
<reference evidence="18" key="2">
    <citation type="submission" date="2024-07" db="EMBL/GenBank/DDBJ databases">
        <title>Two chromosome-level genome assemblies of Korean endemic species Abeliophyllum distichum and Forsythia ovata (Oleaceae).</title>
        <authorList>
            <person name="Jang H."/>
        </authorList>
    </citation>
    <scope>NUCLEOTIDE SEQUENCE [LARGE SCALE GENOMIC DNA]</scope>
</reference>
<evidence type="ECO:0000256" key="9">
    <source>
        <dbReference type="ARBA" id="ARBA00022786"/>
    </source>
</evidence>
<dbReference type="Proteomes" id="UP001604277">
    <property type="component" value="Unassembled WGS sequence"/>
</dbReference>